<comment type="caution">
    <text evidence="2">The sequence shown here is derived from an EMBL/GenBank/DDBJ whole genome shotgun (WGS) entry which is preliminary data.</text>
</comment>
<evidence type="ECO:0000256" key="1">
    <source>
        <dbReference type="SAM" id="Phobius"/>
    </source>
</evidence>
<dbReference type="EMBL" id="JACHGN010000001">
    <property type="protein sequence ID" value="MBB5130661.1"/>
    <property type="molecule type" value="Genomic_DNA"/>
</dbReference>
<keyword evidence="3" id="KW-1185">Reference proteome</keyword>
<keyword evidence="1" id="KW-0472">Membrane</keyword>
<proteinExistence type="predicted"/>
<keyword evidence="1" id="KW-0812">Transmembrane</keyword>
<reference evidence="2 3" key="1">
    <citation type="submission" date="2020-08" db="EMBL/GenBank/DDBJ databases">
        <title>Genomic Encyclopedia of Type Strains, Phase IV (KMG-IV): sequencing the most valuable type-strain genomes for metagenomic binning, comparative biology and taxonomic classification.</title>
        <authorList>
            <person name="Goeker M."/>
        </authorList>
    </citation>
    <scope>NUCLEOTIDE SEQUENCE [LARGE SCALE GENOMIC DNA]</scope>
    <source>
        <strain evidence="2 3">DSM 45615</strain>
    </source>
</reference>
<evidence type="ECO:0000313" key="2">
    <source>
        <dbReference type="EMBL" id="MBB5130661.1"/>
    </source>
</evidence>
<protein>
    <submittedName>
        <fullName evidence="2">Uncharacterized protein</fullName>
    </submittedName>
</protein>
<accession>A0A840NYC3</accession>
<dbReference type="Proteomes" id="UP000578449">
    <property type="component" value="Unassembled WGS sequence"/>
</dbReference>
<dbReference type="AlphaFoldDB" id="A0A840NYC3"/>
<name>A0A840NYC3_9ACTN</name>
<feature type="transmembrane region" description="Helical" evidence="1">
    <location>
        <begin position="12"/>
        <end position="34"/>
    </location>
</feature>
<gene>
    <name evidence="2" type="ORF">HNP84_000349</name>
</gene>
<sequence length="40" mass="4895">MNFWAFLIDELPSMLMTMLTMLTVFGCLVAWSLWRTRRRR</sequence>
<keyword evidence="1" id="KW-1133">Transmembrane helix</keyword>
<evidence type="ECO:0000313" key="3">
    <source>
        <dbReference type="Proteomes" id="UP000578449"/>
    </source>
</evidence>
<organism evidence="2 3">
    <name type="scientific">Thermocatellispora tengchongensis</name>
    <dbReference type="NCBI Taxonomy" id="1073253"/>
    <lineage>
        <taxon>Bacteria</taxon>
        <taxon>Bacillati</taxon>
        <taxon>Actinomycetota</taxon>
        <taxon>Actinomycetes</taxon>
        <taxon>Streptosporangiales</taxon>
        <taxon>Streptosporangiaceae</taxon>
        <taxon>Thermocatellispora</taxon>
    </lineage>
</organism>